<reference evidence="2 3" key="1">
    <citation type="journal article" date="2006" name="Nature">
        <title>Global trends of whole-genome duplications revealed by the ciliate Paramecium tetraurelia.</title>
        <authorList>
            <consortium name="Genoscope"/>
            <person name="Aury J.-M."/>
            <person name="Jaillon O."/>
            <person name="Duret L."/>
            <person name="Noel B."/>
            <person name="Jubin C."/>
            <person name="Porcel B.M."/>
            <person name="Segurens B."/>
            <person name="Daubin V."/>
            <person name="Anthouard V."/>
            <person name="Aiach N."/>
            <person name="Arnaiz O."/>
            <person name="Billaut A."/>
            <person name="Beisson J."/>
            <person name="Blanc I."/>
            <person name="Bouhouche K."/>
            <person name="Camara F."/>
            <person name="Duharcourt S."/>
            <person name="Guigo R."/>
            <person name="Gogendeau D."/>
            <person name="Katinka M."/>
            <person name="Keller A.-M."/>
            <person name="Kissmehl R."/>
            <person name="Klotz C."/>
            <person name="Koll F."/>
            <person name="Le Moue A."/>
            <person name="Lepere C."/>
            <person name="Malinsky S."/>
            <person name="Nowacki M."/>
            <person name="Nowak J.K."/>
            <person name="Plattner H."/>
            <person name="Poulain J."/>
            <person name="Ruiz F."/>
            <person name="Serrano V."/>
            <person name="Zagulski M."/>
            <person name="Dessen P."/>
            <person name="Betermier M."/>
            <person name="Weissenbach J."/>
            <person name="Scarpelli C."/>
            <person name="Schachter V."/>
            <person name="Sperling L."/>
            <person name="Meyer E."/>
            <person name="Cohen J."/>
            <person name="Wincker P."/>
        </authorList>
    </citation>
    <scope>NUCLEOTIDE SEQUENCE [LARGE SCALE GENOMIC DNA]</scope>
    <source>
        <strain evidence="2 3">Stock d4-2</strain>
    </source>
</reference>
<evidence type="ECO:0000313" key="3">
    <source>
        <dbReference type="Proteomes" id="UP000000600"/>
    </source>
</evidence>
<proteinExistence type="predicted"/>
<keyword evidence="1" id="KW-1133">Transmembrane helix</keyword>
<organism evidence="2 3">
    <name type="scientific">Paramecium tetraurelia</name>
    <dbReference type="NCBI Taxonomy" id="5888"/>
    <lineage>
        <taxon>Eukaryota</taxon>
        <taxon>Sar</taxon>
        <taxon>Alveolata</taxon>
        <taxon>Ciliophora</taxon>
        <taxon>Intramacronucleata</taxon>
        <taxon>Oligohymenophorea</taxon>
        <taxon>Peniculida</taxon>
        <taxon>Parameciidae</taxon>
        <taxon>Paramecium</taxon>
    </lineage>
</organism>
<dbReference type="AlphaFoldDB" id="A0E9M5"/>
<gene>
    <name evidence="2" type="ORF">GSPATT00024723001</name>
</gene>
<evidence type="ECO:0000313" key="2">
    <source>
        <dbReference type="EMBL" id="CAK91992.1"/>
    </source>
</evidence>
<dbReference type="HOGENOM" id="CLU_1942182_0_0_1"/>
<dbReference type="Proteomes" id="UP000000600">
    <property type="component" value="Unassembled WGS sequence"/>
</dbReference>
<dbReference type="KEGG" id="ptm:GSPATT00024723001"/>
<dbReference type="EMBL" id="CT868666">
    <property type="protein sequence ID" value="CAK91992.1"/>
    <property type="molecule type" value="Genomic_DNA"/>
</dbReference>
<keyword evidence="1" id="KW-0472">Membrane</keyword>
<protein>
    <submittedName>
        <fullName evidence="2">Uncharacterized protein</fullName>
    </submittedName>
</protein>
<evidence type="ECO:0000256" key="1">
    <source>
        <dbReference type="SAM" id="Phobius"/>
    </source>
</evidence>
<keyword evidence="3" id="KW-1185">Reference proteome</keyword>
<name>A0E9M5_PARTE</name>
<dbReference type="RefSeq" id="XP_001459389.1">
    <property type="nucleotide sequence ID" value="XM_001459352.1"/>
</dbReference>
<accession>A0E9M5</accession>
<sequence length="130" mass="15585">MNQPLVLDQGGHVGATLHFQRHILYWKRWTIFQFFFLILSTLLGVCYISENNYRINGDYVPIIVGAQNLIQIVVYLRWRWAMKNKNNLIDCARYLNQQQMVNQGWLEEVDMHYCISYTPKQRLQVYNLLD</sequence>
<dbReference type="InParanoid" id="A0E9M5"/>
<keyword evidence="1" id="KW-0812">Transmembrane</keyword>
<feature type="transmembrane region" description="Helical" evidence="1">
    <location>
        <begin position="29"/>
        <end position="48"/>
    </location>
</feature>
<dbReference type="GeneID" id="5045176"/>